<dbReference type="Proteomes" id="UP000015381">
    <property type="component" value="Chromosome I"/>
</dbReference>
<dbReference type="KEGG" id="hti:HTIA_0611"/>
<sequence length="45" mass="4852">MIHVTNDLHGNVVVFVVSVCHPDENTRIDNCDCHQLVSDSAGSSS</sequence>
<keyword evidence="2" id="KW-1185">Reference proteome</keyword>
<name>S6D1X4_9EURY</name>
<organism evidence="1 2">
    <name type="scientific">Halorhabdus tiamatea SARL4B</name>
    <dbReference type="NCBI Taxonomy" id="1033806"/>
    <lineage>
        <taxon>Archaea</taxon>
        <taxon>Methanobacteriati</taxon>
        <taxon>Methanobacteriota</taxon>
        <taxon>Stenosarchaea group</taxon>
        <taxon>Halobacteria</taxon>
        <taxon>Halobacteriales</taxon>
        <taxon>Haloarculaceae</taxon>
        <taxon>Halorhabdus</taxon>
    </lineage>
</organism>
<proteinExistence type="predicted"/>
<accession>S6D1X4</accession>
<protein>
    <submittedName>
        <fullName evidence="1">Uncharacterized protein</fullName>
    </submittedName>
</protein>
<dbReference type="EMBL" id="HF571520">
    <property type="protein sequence ID" value="CCQ32755.1"/>
    <property type="molecule type" value="Genomic_DNA"/>
</dbReference>
<reference evidence="1 2" key="1">
    <citation type="journal article" date="2014" name="Environ. Microbiol.">
        <title>Halorhabdus tiamatea: proteogenomics and glycosidase activity measurements identify the first cultivated euryarchaeon from a deep-sea anoxic brine lake as potential polysaccharide degrader.</title>
        <authorList>
            <person name="Werner J."/>
            <person name="Ferrer M."/>
            <person name="Michel G."/>
            <person name="Mann A.J."/>
            <person name="Huang S."/>
            <person name="Juarez S."/>
            <person name="Ciordia S."/>
            <person name="Albar J.P."/>
            <person name="Alcaide M."/>
            <person name="La Cono V."/>
            <person name="Yakimov M.M."/>
            <person name="Antunes A."/>
            <person name="Taborda M."/>
            <person name="Da Costa M.S."/>
            <person name="Amann R.I."/>
            <person name="Gloeckner F.O."/>
            <person name="Golyshina O.V."/>
            <person name="Golyshin P.N."/>
            <person name="Teeling H."/>
        </authorList>
    </citation>
    <scope>NUCLEOTIDE SEQUENCE [LARGE SCALE GENOMIC DNA]</scope>
    <source>
        <strain evidence="2">SARL4B</strain>
    </source>
</reference>
<gene>
    <name evidence="1" type="ORF">HTIA_0611</name>
</gene>
<evidence type="ECO:0000313" key="1">
    <source>
        <dbReference type="EMBL" id="CCQ32755.1"/>
    </source>
</evidence>
<dbReference type="AlphaFoldDB" id="S6D1X4"/>
<evidence type="ECO:0000313" key="2">
    <source>
        <dbReference type="Proteomes" id="UP000015381"/>
    </source>
</evidence>
<dbReference type="HOGENOM" id="CLU_3194422_0_0_2"/>